<dbReference type="InterPro" id="IPR006566">
    <property type="entry name" value="FBD"/>
</dbReference>
<evidence type="ECO:0000259" key="1">
    <source>
        <dbReference type="PROSITE" id="PS50181"/>
    </source>
</evidence>
<protein>
    <recommendedName>
        <fullName evidence="1">F-box domain-containing protein</fullName>
    </recommendedName>
</protein>
<dbReference type="Gene3D" id="1.20.1280.50">
    <property type="match status" value="1"/>
</dbReference>
<dbReference type="PANTHER" id="PTHR31900:SF27">
    <property type="entry name" value="FBD DOMAIN-CONTAINING PROTEIN"/>
    <property type="match status" value="1"/>
</dbReference>
<dbReference type="Pfam" id="PF00646">
    <property type="entry name" value="F-box"/>
    <property type="match status" value="1"/>
</dbReference>
<dbReference type="PANTHER" id="PTHR31900">
    <property type="entry name" value="F-BOX/RNI SUPERFAMILY PROTEIN-RELATED"/>
    <property type="match status" value="1"/>
</dbReference>
<accession>A0ABR2FYV3</accession>
<dbReference type="PROSITE" id="PS50181">
    <property type="entry name" value="FBOX"/>
    <property type="match status" value="1"/>
</dbReference>
<reference evidence="2 3" key="1">
    <citation type="journal article" date="2024" name="G3 (Bethesda)">
        <title>Genome assembly of Hibiscus sabdariffa L. provides insights into metabolisms of medicinal natural products.</title>
        <authorList>
            <person name="Kim T."/>
        </authorList>
    </citation>
    <scope>NUCLEOTIDE SEQUENCE [LARGE SCALE GENOMIC DNA]</scope>
    <source>
        <strain evidence="2">TK-2024</strain>
        <tissue evidence="2">Old leaves</tissue>
    </source>
</reference>
<dbReference type="SUPFAM" id="SSF52058">
    <property type="entry name" value="L domain-like"/>
    <property type="match status" value="1"/>
</dbReference>
<evidence type="ECO:0000313" key="3">
    <source>
        <dbReference type="Proteomes" id="UP001472677"/>
    </source>
</evidence>
<evidence type="ECO:0000313" key="2">
    <source>
        <dbReference type="EMBL" id="KAK8589302.1"/>
    </source>
</evidence>
<dbReference type="SMART" id="SM00579">
    <property type="entry name" value="FBD"/>
    <property type="match status" value="1"/>
</dbReference>
<dbReference type="InterPro" id="IPR053781">
    <property type="entry name" value="F-box_AtFBL13-like"/>
</dbReference>
<dbReference type="SUPFAM" id="SSF81383">
    <property type="entry name" value="F-box domain"/>
    <property type="match status" value="1"/>
</dbReference>
<comment type="caution">
    <text evidence="2">The sequence shown here is derived from an EMBL/GenBank/DDBJ whole genome shotgun (WGS) entry which is preliminary data.</text>
</comment>
<keyword evidence="3" id="KW-1185">Reference proteome</keyword>
<dbReference type="InterPro" id="IPR036047">
    <property type="entry name" value="F-box-like_dom_sf"/>
</dbReference>
<dbReference type="InterPro" id="IPR050232">
    <property type="entry name" value="FBL13/AtMIF1-like"/>
</dbReference>
<dbReference type="InterPro" id="IPR032675">
    <property type="entry name" value="LRR_dom_sf"/>
</dbReference>
<name>A0ABR2FYV3_9ROSI</name>
<sequence length="432" mass="49543">MVKKVKMKGVDRISSLPDSILSHILSSLSTKAAVRTSVLSTRWRNLFTLVSNLNFEFDEQHIHWRKRHKRSTVKSFMCFVDRLLFFHTVNVDKFRLACGKRVDSDRIYGWISAALRRGVKHLDINITLDKFTLPGALFTCRTLVTLKLDSGFVLHVPKAVHFPYLETLHLKSVEFFNDDSVSSLFSGCISLQDVVIEKCNMENISNFNISHHFLKKLTILYSFDCSNCWLMIDTPNLVYFKYKDHVAAGYSLENLASTVSADIQFLIEDEDLHDVTAFFKGICIVRSLILSLDSLKLLLGCESIPVFSTMVELKIFKIWSENHWWSSSMDEGLETLLSRSPELEKLSFPQVVLSSRPEQVPSCLLFKLKAIEILNFKDDEDCIRKAKYILKNGGALENFTMHTYLCEGKRLKMSKVLLASPMKSNHCNFLIL</sequence>
<dbReference type="Proteomes" id="UP001472677">
    <property type="component" value="Unassembled WGS sequence"/>
</dbReference>
<gene>
    <name evidence="2" type="ORF">V6N12_023704</name>
</gene>
<dbReference type="EMBL" id="JBBPBM010000004">
    <property type="protein sequence ID" value="KAK8589302.1"/>
    <property type="molecule type" value="Genomic_DNA"/>
</dbReference>
<organism evidence="2 3">
    <name type="scientific">Hibiscus sabdariffa</name>
    <name type="common">roselle</name>
    <dbReference type="NCBI Taxonomy" id="183260"/>
    <lineage>
        <taxon>Eukaryota</taxon>
        <taxon>Viridiplantae</taxon>
        <taxon>Streptophyta</taxon>
        <taxon>Embryophyta</taxon>
        <taxon>Tracheophyta</taxon>
        <taxon>Spermatophyta</taxon>
        <taxon>Magnoliopsida</taxon>
        <taxon>eudicotyledons</taxon>
        <taxon>Gunneridae</taxon>
        <taxon>Pentapetalae</taxon>
        <taxon>rosids</taxon>
        <taxon>malvids</taxon>
        <taxon>Malvales</taxon>
        <taxon>Malvaceae</taxon>
        <taxon>Malvoideae</taxon>
        <taxon>Hibiscus</taxon>
    </lineage>
</organism>
<proteinExistence type="predicted"/>
<dbReference type="Gene3D" id="3.80.10.10">
    <property type="entry name" value="Ribonuclease Inhibitor"/>
    <property type="match status" value="1"/>
</dbReference>
<dbReference type="Pfam" id="PF23622">
    <property type="entry name" value="LRR_At1g61320_AtMIF1"/>
    <property type="match status" value="1"/>
</dbReference>
<dbReference type="InterPro" id="IPR055357">
    <property type="entry name" value="LRR_At1g61320_AtMIF1"/>
</dbReference>
<dbReference type="CDD" id="cd22160">
    <property type="entry name" value="F-box_AtFBL13-like"/>
    <property type="match status" value="1"/>
</dbReference>
<feature type="domain" description="F-box" evidence="1">
    <location>
        <begin position="10"/>
        <end position="67"/>
    </location>
</feature>
<dbReference type="InterPro" id="IPR001810">
    <property type="entry name" value="F-box_dom"/>
</dbReference>